<dbReference type="ExpressionAtlas" id="A0A5K4ETG6">
    <property type="expression patterns" value="baseline"/>
</dbReference>
<protein>
    <submittedName>
        <fullName evidence="1">Phosphatidylcholine-sterol acyltransferase (Lecithin-cholesterol acyltransferase)/ Phospholipase A</fullName>
    </submittedName>
</protein>
<dbReference type="InterPro" id="IPR003386">
    <property type="entry name" value="LACT/PDAT_acylTrfase"/>
</dbReference>
<dbReference type="Pfam" id="PF02450">
    <property type="entry name" value="LCAT"/>
    <property type="match status" value="1"/>
</dbReference>
<dbReference type="STRING" id="6183.A0A5K4ETG6"/>
<dbReference type="GO" id="GO:0006629">
    <property type="term" value="P:lipid metabolic process"/>
    <property type="evidence" value="ECO:0007669"/>
    <property type="project" value="InterPro"/>
</dbReference>
<evidence type="ECO:0000313" key="1">
    <source>
        <dbReference type="WBParaSite" id="Smp_160880.4"/>
    </source>
</evidence>
<dbReference type="InParanoid" id="A0A5K4ETG6"/>
<reference evidence="1" key="1">
    <citation type="submission" date="2019-11" db="UniProtKB">
        <authorList>
            <consortium name="WormBaseParasite"/>
        </authorList>
    </citation>
    <scope>IDENTIFICATION</scope>
    <source>
        <strain evidence="1">Puerto Rican</strain>
    </source>
</reference>
<organism evidence="1">
    <name type="scientific">Schistosoma mansoni</name>
    <name type="common">Blood fluke</name>
    <dbReference type="NCBI Taxonomy" id="6183"/>
    <lineage>
        <taxon>Eukaryota</taxon>
        <taxon>Metazoa</taxon>
        <taxon>Spiralia</taxon>
        <taxon>Lophotrochozoa</taxon>
        <taxon>Platyhelminthes</taxon>
        <taxon>Trematoda</taxon>
        <taxon>Digenea</taxon>
        <taxon>Strigeidida</taxon>
        <taxon>Schistosomatoidea</taxon>
        <taxon>Schistosomatidae</taxon>
        <taxon>Schistosoma</taxon>
    </lineage>
</organism>
<accession>A0A5K4ETG6</accession>
<proteinExistence type="predicted"/>
<dbReference type="AlphaFoldDB" id="A0A5K4ETG6"/>
<name>A0A5K4ETG6_SCHMA</name>
<dbReference type="InterPro" id="IPR029058">
    <property type="entry name" value="AB_hydrolase_fold"/>
</dbReference>
<dbReference type="WBParaSite" id="Smp_160880.4">
    <property type="protein sequence ID" value="Smp_160880.4"/>
    <property type="gene ID" value="Smp_160880"/>
</dbReference>
<sequence>MLIAERRHILFCETYITVSLNEFISFSYLFVQLITDLAYAIMNETKSVFDPYERPTDIDVYCIYSINIPTISQMIFKTPGPYRSAFPNQIPTLKYGDGDGTVPLKSLSVCNKWDYVNLAVLEQTSHEDIVQDDRFLKYLMKLLVID</sequence>
<dbReference type="Gene3D" id="3.40.50.1820">
    <property type="entry name" value="alpha/beta hydrolase"/>
    <property type="match status" value="1"/>
</dbReference>
<dbReference type="GO" id="GO:0008374">
    <property type="term" value="F:O-acyltransferase activity"/>
    <property type="evidence" value="ECO:0007669"/>
    <property type="project" value="InterPro"/>
</dbReference>